<comment type="caution">
    <text evidence="1">The sequence shown here is derived from an EMBL/GenBank/DDBJ whole genome shotgun (WGS) entry which is preliminary data.</text>
</comment>
<reference evidence="1" key="2">
    <citation type="journal article" date="2021" name="PeerJ">
        <title>Extensive microbial diversity within the chicken gut microbiome revealed by metagenomics and culture.</title>
        <authorList>
            <person name="Gilroy R."/>
            <person name="Ravi A."/>
            <person name="Getino M."/>
            <person name="Pursley I."/>
            <person name="Horton D.L."/>
            <person name="Alikhan N.F."/>
            <person name="Baker D."/>
            <person name="Gharbi K."/>
            <person name="Hall N."/>
            <person name="Watson M."/>
            <person name="Adriaenssens E.M."/>
            <person name="Foster-Nyarko E."/>
            <person name="Jarju S."/>
            <person name="Secka A."/>
            <person name="Antonio M."/>
            <person name="Oren A."/>
            <person name="Chaudhuri R.R."/>
            <person name="La Ragione R."/>
            <person name="Hildebrand F."/>
            <person name="Pallen M.J."/>
        </authorList>
    </citation>
    <scope>NUCLEOTIDE SEQUENCE</scope>
    <source>
        <strain evidence="1">CHK186-9395</strain>
    </source>
</reference>
<dbReference type="AlphaFoldDB" id="A0A9D1NFV4"/>
<name>A0A9D1NFV4_9FIRM</name>
<evidence type="ECO:0000313" key="1">
    <source>
        <dbReference type="EMBL" id="HIV01771.1"/>
    </source>
</evidence>
<protein>
    <submittedName>
        <fullName evidence="1">Uncharacterized protein</fullName>
    </submittedName>
</protein>
<sequence>MSDKVPNVIYKQEFFLPNYKDKSNQDKRDYYSSNKYDDYLKYVATGIKDLEKLDFVEYSNNSTKSSGIFNQNGLMSKERIADFRKDLRATKSVIWSGIISFEENFGKKWCGCYEQAYSLVKSELPKYFKRAGLNPDNIEWFAGLHENTDNRHIHLLFFEKEPQRMKNKEKHFSRGYISNNAMDFLKANIELSATDFKAREKEIRLRLTKSVKERLNDVSGLKLKQMLLDLANQFPEQGHTFYDSDNMQKLQPNIDNISNYIISHNVDISIYKNDFDDLVSEKQKLVDSYCKRNGVDKPQQNLSEKYTKDLYRRLGNLVIESAKNLKGQEIERLKLNAKYVVQKRMQKGKLWKELEHCMYLNSKCEYEAIKCFQDYMRKLEEMRIKTLIDEGYLSSDFEM</sequence>
<dbReference type="EMBL" id="DVOJ01000015">
    <property type="protein sequence ID" value="HIV01771.1"/>
    <property type="molecule type" value="Genomic_DNA"/>
</dbReference>
<reference evidence="1" key="1">
    <citation type="submission" date="2020-10" db="EMBL/GenBank/DDBJ databases">
        <authorList>
            <person name="Gilroy R."/>
        </authorList>
    </citation>
    <scope>NUCLEOTIDE SEQUENCE</scope>
    <source>
        <strain evidence="1">CHK186-9395</strain>
    </source>
</reference>
<organism evidence="1 2">
    <name type="scientific">Candidatus Caccopulliclostridium gallistercoris</name>
    <dbReference type="NCBI Taxonomy" id="2840719"/>
    <lineage>
        <taxon>Bacteria</taxon>
        <taxon>Bacillati</taxon>
        <taxon>Bacillota</taxon>
        <taxon>Clostridia</taxon>
        <taxon>Candidatus Caccopulliclostridium</taxon>
    </lineage>
</organism>
<evidence type="ECO:0000313" key="2">
    <source>
        <dbReference type="Proteomes" id="UP000886861"/>
    </source>
</evidence>
<dbReference type="Proteomes" id="UP000886861">
    <property type="component" value="Unassembled WGS sequence"/>
</dbReference>
<proteinExistence type="predicted"/>
<dbReference type="Pfam" id="PF18555">
    <property type="entry name" value="MobL"/>
    <property type="match status" value="1"/>
</dbReference>
<gene>
    <name evidence="1" type="ORF">IAA62_04385</name>
</gene>
<accession>A0A9D1NFV4</accession>
<dbReference type="InterPro" id="IPR041073">
    <property type="entry name" value="MobL"/>
</dbReference>